<evidence type="ECO:0000259" key="1">
    <source>
        <dbReference type="PROSITE" id="PS50222"/>
    </source>
</evidence>
<evidence type="ECO:0000313" key="3">
    <source>
        <dbReference type="Proteomes" id="UP000215005"/>
    </source>
</evidence>
<dbReference type="CDD" id="cd00051">
    <property type="entry name" value="EFh"/>
    <property type="match status" value="1"/>
</dbReference>
<feature type="domain" description="EF-hand" evidence="1">
    <location>
        <begin position="135"/>
        <end position="170"/>
    </location>
</feature>
<dbReference type="KEGG" id="ngv:CDO52_02295"/>
<dbReference type="Pfam" id="PF13499">
    <property type="entry name" value="EF-hand_7"/>
    <property type="match status" value="1"/>
</dbReference>
<dbReference type="InterPro" id="IPR002048">
    <property type="entry name" value="EF_hand_dom"/>
</dbReference>
<sequence>MDTHCASREQRLDRAFGHLDVDGNGYAEHDDLIALAARLMAGFQETPESVKGRSLLDGFETFWQALLAAIDLDGDRRISPEEWRLGMVRAFADQPGDFDRCFRPAVVGALALADTDGDGVIDPDEWQVFQRAFGTSEENAVLSFECLDSDGNGTLSVDELVQSARQFYTGVDEEAVGNWLFGRVA</sequence>
<organism evidence="2 3">
    <name type="scientific">Nocardiopsis gilva YIM 90087</name>
    <dbReference type="NCBI Taxonomy" id="1235441"/>
    <lineage>
        <taxon>Bacteria</taxon>
        <taxon>Bacillati</taxon>
        <taxon>Actinomycetota</taxon>
        <taxon>Actinomycetes</taxon>
        <taxon>Streptosporangiales</taxon>
        <taxon>Nocardiopsidaceae</taxon>
        <taxon>Nocardiopsis</taxon>
    </lineage>
</organism>
<proteinExistence type="predicted"/>
<dbReference type="EMBL" id="CP022753">
    <property type="protein sequence ID" value="ASU81773.1"/>
    <property type="molecule type" value="Genomic_DNA"/>
</dbReference>
<gene>
    <name evidence="2" type="ORF">CDO52_02295</name>
</gene>
<dbReference type="InterPro" id="IPR018247">
    <property type="entry name" value="EF_Hand_1_Ca_BS"/>
</dbReference>
<dbReference type="Gene3D" id="1.10.238.10">
    <property type="entry name" value="EF-hand"/>
    <property type="match status" value="1"/>
</dbReference>
<dbReference type="OrthoDB" id="7356823at2"/>
<reference evidence="2 3" key="1">
    <citation type="submission" date="2017-08" db="EMBL/GenBank/DDBJ databases">
        <title>The complete genome sequence of Nocardiopsis gilva YIM 90087.</title>
        <authorList>
            <person name="Yin M."/>
            <person name="Tang S."/>
        </authorList>
    </citation>
    <scope>NUCLEOTIDE SEQUENCE [LARGE SCALE GENOMIC DNA]</scope>
    <source>
        <strain evidence="2 3">YIM 90087</strain>
    </source>
</reference>
<feature type="domain" description="EF-hand" evidence="1">
    <location>
        <begin position="58"/>
        <end position="93"/>
    </location>
</feature>
<dbReference type="Pfam" id="PF13202">
    <property type="entry name" value="EF-hand_5"/>
    <property type="match status" value="1"/>
</dbReference>
<dbReference type="Proteomes" id="UP000215005">
    <property type="component" value="Chromosome"/>
</dbReference>
<name>A0A223S0V7_9ACTN</name>
<dbReference type="InterPro" id="IPR011992">
    <property type="entry name" value="EF-hand-dom_pair"/>
</dbReference>
<dbReference type="GO" id="GO:0005509">
    <property type="term" value="F:calcium ion binding"/>
    <property type="evidence" value="ECO:0007669"/>
    <property type="project" value="InterPro"/>
</dbReference>
<dbReference type="AlphaFoldDB" id="A0A223S0V7"/>
<keyword evidence="3" id="KW-1185">Reference proteome</keyword>
<dbReference type="SMART" id="SM00054">
    <property type="entry name" value="EFh"/>
    <property type="match status" value="4"/>
</dbReference>
<feature type="domain" description="EF-hand" evidence="1">
    <location>
        <begin position="7"/>
        <end position="42"/>
    </location>
</feature>
<dbReference type="RefSeq" id="WP_017621697.1">
    <property type="nucleotide sequence ID" value="NZ_ANBG01000434.1"/>
</dbReference>
<dbReference type="PROSITE" id="PS00018">
    <property type="entry name" value="EF_HAND_1"/>
    <property type="match status" value="2"/>
</dbReference>
<accession>A0A223S0V7</accession>
<dbReference type="PROSITE" id="PS50222">
    <property type="entry name" value="EF_HAND_2"/>
    <property type="match status" value="3"/>
</dbReference>
<dbReference type="SUPFAM" id="SSF47473">
    <property type="entry name" value="EF-hand"/>
    <property type="match status" value="1"/>
</dbReference>
<protein>
    <recommendedName>
        <fullName evidence="1">EF-hand domain-containing protein</fullName>
    </recommendedName>
</protein>
<evidence type="ECO:0000313" key="2">
    <source>
        <dbReference type="EMBL" id="ASU81773.1"/>
    </source>
</evidence>